<dbReference type="AlphaFoldDB" id="A0A6L5HWK8"/>
<evidence type="ECO:0000256" key="1">
    <source>
        <dbReference type="SAM" id="MobiDB-lite"/>
    </source>
</evidence>
<name>A0A6L5HWK8_9PSED</name>
<comment type="caution">
    <text evidence="2">The sequence shown here is derived from an EMBL/GenBank/DDBJ whole genome shotgun (WGS) entry which is preliminary data.</text>
</comment>
<evidence type="ECO:0000313" key="3">
    <source>
        <dbReference type="Proteomes" id="UP000478064"/>
    </source>
</evidence>
<gene>
    <name evidence="2" type="ORF">GHO27_18785</name>
</gene>
<dbReference type="EMBL" id="WIVU01000044">
    <property type="protein sequence ID" value="MQU07729.1"/>
    <property type="molecule type" value="Genomic_DNA"/>
</dbReference>
<proteinExistence type="predicted"/>
<feature type="region of interest" description="Disordered" evidence="1">
    <location>
        <begin position="150"/>
        <end position="170"/>
    </location>
</feature>
<dbReference type="Proteomes" id="UP000478064">
    <property type="component" value="Unassembled WGS sequence"/>
</dbReference>
<organism evidence="2 3">
    <name type="scientific">Pseudomonas helleri</name>
    <dbReference type="NCBI Taxonomy" id="1608996"/>
    <lineage>
        <taxon>Bacteria</taxon>
        <taxon>Pseudomonadati</taxon>
        <taxon>Pseudomonadota</taxon>
        <taxon>Gammaproteobacteria</taxon>
        <taxon>Pseudomonadales</taxon>
        <taxon>Pseudomonadaceae</taxon>
        <taxon>Pseudomonas</taxon>
    </lineage>
</organism>
<reference evidence="2 3" key="1">
    <citation type="submission" date="2019-10" db="EMBL/GenBank/DDBJ databases">
        <title>Evaluation of single-gene subtyping targets for Pseudomonas.</title>
        <authorList>
            <person name="Reichler S.J."/>
            <person name="Orsi R.H."/>
            <person name="Wiedmann M."/>
            <person name="Martin N.H."/>
            <person name="Murphy S.I."/>
        </authorList>
    </citation>
    <scope>NUCLEOTIDE SEQUENCE [LARGE SCALE GENOMIC DNA]</scope>
    <source>
        <strain evidence="2 3">FSL R10-1637</strain>
    </source>
</reference>
<dbReference type="RefSeq" id="WP_153374520.1">
    <property type="nucleotide sequence ID" value="NZ_WIVU01000044.1"/>
</dbReference>
<feature type="compositionally biased region" description="Basic residues" evidence="1">
    <location>
        <begin position="161"/>
        <end position="170"/>
    </location>
</feature>
<evidence type="ECO:0000313" key="2">
    <source>
        <dbReference type="EMBL" id="MQU07729.1"/>
    </source>
</evidence>
<sequence>MKNEKHEIEFITKALHEAINPNDSKTSLFPDHFILAMKEVAGESIGSLMTAPIHKKYYSNNVATLIYKNTEDGGNQLAQAQLNALSLAVPLKQVAPTFYAAVKEFSFGVHLANDESHRNGVINGYDDLTLAGADRKLYFTLRQAYPAIRPEPTISDDSPAKPKRPLMKPF</sequence>
<protein>
    <submittedName>
        <fullName evidence="2">Uncharacterized protein</fullName>
    </submittedName>
</protein>
<accession>A0A6L5HWK8</accession>